<evidence type="ECO:0000256" key="3">
    <source>
        <dbReference type="ARBA" id="ARBA00023082"/>
    </source>
</evidence>
<dbReference type="Gene3D" id="1.10.1740.10">
    <property type="match status" value="1"/>
</dbReference>
<dbReference type="AlphaFoldDB" id="A0A512M630"/>
<dbReference type="InterPro" id="IPR007627">
    <property type="entry name" value="RNA_pol_sigma70_r2"/>
</dbReference>
<evidence type="ECO:0000259" key="6">
    <source>
        <dbReference type="Pfam" id="PF08281"/>
    </source>
</evidence>
<organism evidence="7 8">
    <name type="scientific">Brevifollis gellanilyticus</name>
    <dbReference type="NCBI Taxonomy" id="748831"/>
    <lineage>
        <taxon>Bacteria</taxon>
        <taxon>Pseudomonadati</taxon>
        <taxon>Verrucomicrobiota</taxon>
        <taxon>Verrucomicrobiia</taxon>
        <taxon>Verrucomicrobiales</taxon>
        <taxon>Verrucomicrobiaceae</taxon>
    </lineage>
</organism>
<comment type="similarity">
    <text evidence="1">Belongs to the sigma-70 factor family. ECF subfamily.</text>
</comment>
<dbReference type="GO" id="GO:0016987">
    <property type="term" value="F:sigma factor activity"/>
    <property type="evidence" value="ECO:0007669"/>
    <property type="project" value="UniProtKB-KW"/>
</dbReference>
<dbReference type="SUPFAM" id="SSF88946">
    <property type="entry name" value="Sigma2 domain of RNA polymerase sigma factors"/>
    <property type="match status" value="1"/>
</dbReference>
<dbReference type="Pfam" id="PF04542">
    <property type="entry name" value="Sigma70_r2"/>
    <property type="match status" value="1"/>
</dbReference>
<dbReference type="EMBL" id="BKAG01000008">
    <property type="protein sequence ID" value="GEP42183.1"/>
    <property type="molecule type" value="Genomic_DNA"/>
</dbReference>
<evidence type="ECO:0000256" key="1">
    <source>
        <dbReference type="ARBA" id="ARBA00010641"/>
    </source>
</evidence>
<accession>A0A512M630</accession>
<dbReference type="SUPFAM" id="SSF88659">
    <property type="entry name" value="Sigma3 and sigma4 domains of RNA polymerase sigma factors"/>
    <property type="match status" value="1"/>
</dbReference>
<keyword evidence="8" id="KW-1185">Reference proteome</keyword>
<dbReference type="InterPro" id="IPR014284">
    <property type="entry name" value="RNA_pol_sigma-70_dom"/>
</dbReference>
<dbReference type="GO" id="GO:0000428">
    <property type="term" value="C:DNA-directed RNA polymerase complex"/>
    <property type="evidence" value="ECO:0007669"/>
    <property type="project" value="UniProtKB-KW"/>
</dbReference>
<name>A0A512M630_9BACT</name>
<dbReference type="Pfam" id="PF08281">
    <property type="entry name" value="Sigma70_r4_2"/>
    <property type="match status" value="1"/>
</dbReference>
<dbReference type="Proteomes" id="UP000321577">
    <property type="component" value="Unassembled WGS sequence"/>
</dbReference>
<dbReference type="GO" id="GO:0006352">
    <property type="term" value="P:DNA-templated transcription initiation"/>
    <property type="evidence" value="ECO:0007669"/>
    <property type="project" value="InterPro"/>
</dbReference>
<evidence type="ECO:0000256" key="4">
    <source>
        <dbReference type="ARBA" id="ARBA00023163"/>
    </source>
</evidence>
<dbReference type="InterPro" id="IPR013325">
    <property type="entry name" value="RNA_pol_sigma_r2"/>
</dbReference>
<protein>
    <submittedName>
        <fullName evidence="7">DNA-directed RNA polymerase sigma-70 factor</fullName>
    </submittedName>
</protein>
<evidence type="ECO:0000256" key="2">
    <source>
        <dbReference type="ARBA" id="ARBA00023015"/>
    </source>
</evidence>
<dbReference type="GO" id="GO:0003677">
    <property type="term" value="F:DNA binding"/>
    <property type="evidence" value="ECO:0007669"/>
    <property type="project" value="InterPro"/>
</dbReference>
<dbReference type="CDD" id="cd06171">
    <property type="entry name" value="Sigma70_r4"/>
    <property type="match status" value="1"/>
</dbReference>
<keyword evidence="7" id="KW-0240">DNA-directed RNA polymerase</keyword>
<dbReference type="PANTHER" id="PTHR43133:SF51">
    <property type="entry name" value="RNA POLYMERASE SIGMA FACTOR"/>
    <property type="match status" value="1"/>
</dbReference>
<dbReference type="InterPro" id="IPR013324">
    <property type="entry name" value="RNA_pol_sigma_r3/r4-like"/>
</dbReference>
<feature type="domain" description="RNA polymerase sigma factor 70 region 4 type 2" evidence="6">
    <location>
        <begin position="135"/>
        <end position="187"/>
    </location>
</feature>
<sequence length="201" mass="22825">MILISNNLLAGTFQETHSELMPPSQPQPEEASLLVRRALDQHESNLIAYTAGILHGDVERAREVVQDALLKLYLTDPDKVRDNLKAWLFTVCRNRALDVLRKDHRLELGNEDAMGMAVSFDPDPSENAVSHELYERIWDLVDKLRPNQKEVIRLKFTHDCSYQQIADITGLSVGNVGFIMHMAIKKLRELLNRELASSPAN</sequence>
<evidence type="ECO:0000259" key="5">
    <source>
        <dbReference type="Pfam" id="PF04542"/>
    </source>
</evidence>
<feature type="domain" description="RNA polymerase sigma-70 region 2" evidence="5">
    <location>
        <begin position="45"/>
        <end position="105"/>
    </location>
</feature>
<dbReference type="NCBIfam" id="TIGR02937">
    <property type="entry name" value="sigma70-ECF"/>
    <property type="match status" value="1"/>
</dbReference>
<keyword evidence="2" id="KW-0805">Transcription regulation</keyword>
<evidence type="ECO:0000313" key="8">
    <source>
        <dbReference type="Proteomes" id="UP000321577"/>
    </source>
</evidence>
<evidence type="ECO:0000313" key="7">
    <source>
        <dbReference type="EMBL" id="GEP42183.1"/>
    </source>
</evidence>
<proteinExistence type="inferred from homology"/>
<dbReference type="InterPro" id="IPR039425">
    <property type="entry name" value="RNA_pol_sigma-70-like"/>
</dbReference>
<dbReference type="PANTHER" id="PTHR43133">
    <property type="entry name" value="RNA POLYMERASE ECF-TYPE SIGMA FACTO"/>
    <property type="match status" value="1"/>
</dbReference>
<dbReference type="Gene3D" id="1.10.10.10">
    <property type="entry name" value="Winged helix-like DNA-binding domain superfamily/Winged helix DNA-binding domain"/>
    <property type="match status" value="1"/>
</dbReference>
<reference evidence="7 8" key="1">
    <citation type="submission" date="2019-07" db="EMBL/GenBank/DDBJ databases">
        <title>Whole genome shotgun sequence of Brevifollis gellanilyticus NBRC 108608.</title>
        <authorList>
            <person name="Hosoyama A."/>
            <person name="Uohara A."/>
            <person name="Ohji S."/>
            <person name="Ichikawa N."/>
        </authorList>
    </citation>
    <scope>NUCLEOTIDE SEQUENCE [LARGE SCALE GENOMIC DNA]</scope>
    <source>
        <strain evidence="7 8">NBRC 108608</strain>
    </source>
</reference>
<comment type="caution">
    <text evidence="7">The sequence shown here is derived from an EMBL/GenBank/DDBJ whole genome shotgun (WGS) entry which is preliminary data.</text>
</comment>
<dbReference type="InterPro" id="IPR036388">
    <property type="entry name" value="WH-like_DNA-bd_sf"/>
</dbReference>
<keyword evidence="3" id="KW-0731">Sigma factor</keyword>
<keyword evidence="4" id="KW-0804">Transcription</keyword>
<dbReference type="InterPro" id="IPR013249">
    <property type="entry name" value="RNA_pol_sigma70_r4_t2"/>
</dbReference>
<gene>
    <name evidence="7" type="ORF">BGE01nite_14740</name>
</gene>